<dbReference type="AlphaFoldDB" id="A0AA97I4S6"/>
<dbReference type="GeneID" id="85230794"/>
<dbReference type="RefSeq" id="WP_317136710.1">
    <property type="nucleotide sequence ID" value="NZ_CP043875.1"/>
</dbReference>
<accession>A0AA97I4S6</accession>
<feature type="transmembrane region" description="Helical" evidence="1">
    <location>
        <begin position="6"/>
        <end position="28"/>
    </location>
</feature>
<keyword evidence="1" id="KW-0472">Membrane</keyword>
<dbReference type="KEGG" id="mefw:F1737_11450"/>
<protein>
    <submittedName>
        <fullName evidence="2">Uncharacterized protein</fullName>
    </submittedName>
</protein>
<keyword evidence="1" id="KW-1133">Transmembrane helix</keyword>
<reference evidence="2 3" key="1">
    <citation type="submission" date="2019-09" db="EMBL/GenBank/DDBJ databases">
        <title>The complete genome of Methanoplanus sp. FWC-SCC4.</title>
        <authorList>
            <person name="Chen S.-C."/>
            <person name="Zhou Y.-Z."/>
            <person name="Lai M.-C."/>
        </authorList>
    </citation>
    <scope>NUCLEOTIDE SEQUENCE [LARGE SCALE GENOMIC DNA]</scope>
    <source>
        <strain evidence="2 3">FWC-SCC4</strain>
    </source>
</reference>
<name>A0AA97I4S6_9EURY</name>
<keyword evidence="3" id="KW-1185">Reference proteome</keyword>
<evidence type="ECO:0000256" key="1">
    <source>
        <dbReference type="SAM" id="Phobius"/>
    </source>
</evidence>
<evidence type="ECO:0000313" key="2">
    <source>
        <dbReference type="EMBL" id="WOF17246.1"/>
    </source>
</evidence>
<evidence type="ECO:0000313" key="3">
    <source>
        <dbReference type="Proteomes" id="UP001301797"/>
    </source>
</evidence>
<sequence length="72" mass="7318">MSENMVYGGAILSAASLIVGGILIAAIIYAENSGLTPGSLIYILPVMAVLVVAGVFAMLYGSKDKDDNAGPE</sequence>
<feature type="transmembrane region" description="Helical" evidence="1">
    <location>
        <begin position="40"/>
        <end position="61"/>
    </location>
</feature>
<proteinExistence type="predicted"/>
<organism evidence="2 3">
    <name type="scientific">Methanochimaera problematica</name>
    <dbReference type="NCBI Taxonomy" id="2609417"/>
    <lineage>
        <taxon>Archaea</taxon>
        <taxon>Methanobacteriati</taxon>
        <taxon>Methanobacteriota</taxon>
        <taxon>Stenosarchaea group</taxon>
        <taxon>Methanomicrobia</taxon>
        <taxon>Methanomicrobiales</taxon>
        <taxon>Methanomicrobiaceae</taxon>
        <taxon>Methanochimaera</taxon>
    </lineage>
</organism>
<dbReference type="Proteomes" id="UP001301797">
    <property type="component" value="Chromosome"/>
</dbReference>
<gene>
    <name evidence="2" type="ORF">F1737_11450</name>
</gene>
<keyword evidence="1" id="KW-0812">Transmembrane</keyword>
<dbReference type="EMBL" id="CP043875">
    <property type="protein sequence ID" value="WOF17246.1"/>
    <property type="molecule type" value="Genomic_DNA"/>
</dbReference>